<reference evidence="2 3" key="1">
    <citation type="submission" date="2018-02" db="EMBL/GenBank/DDBJ databases">
        <title>8 Nocardia nova and 1 Nocardia cyriacigeorgica strain used for evolution to TMP-SMX.</title>
        <authorList>
            <person name="Mehta H."/>
            <person name="Weng J."/>
            <person name="Shamoo Y."/>
        </authorList>
    </citation>
    <scope>NUCLEOTIDE SEQUENCE [LARGE SCALE GENOMIC DNA]</scope>
    <source>
        <strain evidence="2 3">MDA3139</strain>
    </source>
</reference>
<evidence type="ECO:0000256" key="1">
    <source>
        <dbReference type="SAM" id="MobiDB-lite"/>
    </source>
</evidence>
<dbReference type="SUPFAM" id="SSF51735">
    <property type="entry name" value="NAD(P)-binding Rossmann-fold domains"/>
    <property type="match status" value="1"/>
</dbReference>
<proteinExistence type="predicted"/>
<comment type="caution">
    <text evidence="2">The sequence shown here is derived from an EMBL/GenBank/DDBJ whole genome shotgun (WGS) entry which is preliminary data.</text>
</comment>
<dbReference type="Gene3D" id="3.40.50.720">
    <property type="entry name" value="NAD(P)-binding Rossmann-like Domain"/>
    <property type="match status" value="1"/>
</dbReference>
<dbReference type="InterPro" id="IPR036291">
    <property type="entry name" value="NAD(P)-bd_dom_sf"/>
</dbReference>
<dbReference type="Proteomes" id="UP000239874">
    <property type="component" value="Unassembled WGS sequence"/>
</dbReference>
<evidence type="ECO:0000313" key="3">
    <source>
        <dbReference type="Proteomes" id="UP000239874"/>
    </source>
</evidence>
<dbReference type="InterPro" id="IPR002347">
    <property type="entry name" value="SDR_fam"/>
</dbReference>
<dbReference type="EMBL" id="PSZC01000013">
    <property type="protein sequence ID" value="PPJ36594.1"/>
    <property type="molecule type" value="Genomic_DNA"/>
</dbReference>
<dbReference type="CDD" id="cd05233">
    <property type="entry name" value="SDR_c"/>
    <property type="match status" value="1"/>
</dbReference>
<sequence>MDVVLSNAGIVRLSDGPDDYAQIWQDVLSTNLSGGFHGVTAAIPHLISGGRGGSIVFTGSTAGVRPTANPNTAALAHTVQVGRSGEVDHRRFPAGERGILHSLNPPPDGGQYRPPSTRISDAVV</sequence>
<feature type="region of interest" description="Disordered" evidence="1">
    <location>
        <begin position="94"/>
        <end position="124"/>
    </location>
</feature>
<dbReference type="Pfam" id="PF00106">
    <property type="entry name" value="adh_short"/>
    <property type="match status" value="1"/>
</dbReference>
<organism evidence="2 3">
    <name type="scientific">Nocardia nova</name>
    <dbReference type="NCBI Taxonomy" id="37330"/>
    <lineage>
        <taxon>Bacteria</taxon>
        <taxon>Bacillati</taxon>
        <taxon>Actinomycetota</taxon>
        <taxon>Actinomycetes</taxon>
        <taxon>Mycobacteriales</taxon>
        <taxon>Nocardiaceae</taxon>
        <taxon>Nocardia</taxon>
    </lineage>
</organism>
<dbReference type="AlphaFoldDB" id="A0A2S6AMZ9"/>
<dbReference type="OrthoDB" id="5173603at2"/>
<protein>
    <submittedName>
        <fullName evidence="2">Uncharacterized protein</fullName>
    </submittedName>
</protein>
<gene>
    <name evidence="2" type="ORF">C5E45_19465</name>
</gene>
<name>A0A2S6AMZ9_9NOCA</name>
<evidence type="ECO:0000313" key="2">
    <source>
        <dbReference type="EMBL" id="PPJ36594.1"/>
    </source>
</evidence>
<accession>A0A2S6AMZ9</accession>